<dbReference type="OrthoDB" id="1357763at2"/>
<feature type="transmembrane region" description="Helical" evidence="6">
    <location>
        <begin position="75"/>
        <end position="102"/>
    </location>
</feature>
<dbReference type="SMART" id="SM00530">
    <property type="entry name" value="HTH_XRE"/>
    <property type="match status" value="1"/>
</dbReference>
<feature type="transmembrane region" description="Helical" evidence="6">
    <location>
        <begin position="150"/>
        <end position="173"/>
    </location>
</feature>
<feature type="domain" description="HTH cro/C1-type" evidence="7">
    <location>
        <begin position="10"/>
        <end position="64"/>
    </location>
</feature>
<dbReference type="RefSeq" id="WP_136841763.1">
    <property type="nucleotide sequence ID" value="NZ_SUPL01000002.1"/>
</dbReference>
<dbReference type="CDD" id="cd00093">
    <property type="entry name" value="HTH_XRE"/>
    <property type="match status" value="1"/>
</dbReference>
<keyword evidence="3 6" id="KW-1133">Transmembrane helix</keyword>
<dbReference type="GO" id="GO:0003700">
    <property type="term" value="F:DNA-binding transcription factor activity"/>
    <property type="evidence" value="ECO:0007669"/>
    <property type="project" value="TreeGrafter"/>
</dbReference>
<evidence type="ECO:0000256" key="2">
    <source>
        <dbReference type="ARBA" id="ARBA00022692"/>
    </source>
</evidence>
<dbReference type="Pfam" id="PF01381">
    <property type="entry name" value="HTH_3"/>
    <property type="match status" value="1"/>
</dbReference>
<name>A0A4U0EZ88_9FLAO</name>
<evidence type="ECO:0000259" key="7">
    <source>
        <dbReference type="PROSITE" id="PS50943"/>
    </source>
</evidence>
<evidence type="ECO:0000256" key="4">
    <source>
        <dbReference type="ARBA" id="ARBA00023125"/>
    </source>
</evidence>
<keyword evidence="9" id="KW-1185">Reference proteome</keyword>
<dbReference type="AlphaFoldDB" id="A0A4U0EZ88"/>
<evidence type="ECO:0000256" key="5">
    <source>
        <dbReference type="ARBA" id="ARBA00023136"/>
    </source>
</evidence>
<dbReference type="Gene3D" id="1.10.260.40">
    <property type="entry name" value="lambda repressor-like DNA-binding domains"/>
    <property type="match status" value="1"/>
</dbReference>
<dbReference type="GO" id="GO:0003677">
    <property type="term" value="F:DNA binding"/>
    <property type="evidence" value="ECO:0007669"/>
    <property type="project" value="UniProtKB-KW"/>
</dbReference>
<gene>
    <name evidence="8" type="ORF">E5167_05295</name>
</gene>
<feature type="transmembrane region" description="Helical" evidence="6">
    <location>
        <begin position="123"/>
        <end position="144"/>
    </location>
</feature>
<evidence type="ECO:0000256" key="1">
    <source>
        <dbReference type="ARBA" id="ARBA00004141"/>
    </source>
</evidence>
<organism evidence="8 9">
    <name type="scientific">Pontimicrobium aquaticum</name>
    <dbReference type="NCBI Taxonomy" id="2565367"/>
    <lineage>
        <taxon>Bacteria</taxon>
        <taxon>Pseudomonadati</taxon>
        <taxon>Bacteroidota</taxon>
        <taxon>Flavobacteriia</taxon>
        <taxon>Flavobacteriales</taxon>
        <taxon>Flavobacteriaceae</taxon>
        <taxon>Pontimicrobium</taxon>
    </lineage>
</organism>
<proteinExistence type="predicted"/>
<evidence type="ECO:0000313" key="9">
    <source>
        <dbReference type="Proteomes" id="UP000307657"/>
    </source>
</evidence>
<keyword evidence="5 6" id="KW-0472">Membrane</keyword>
<sequence>MTNNHLAIKLKALRNQKGMSQEVLADESGLSLRTIQRIENGETNPTGDSLKRLANSLNASPDELIDWAIKEDNSYLVYLNLSTLTFLFFPLLGIIVPFILWTSKKDKIKGINTLGRDLINFEITWTMLMFSIPFSIFLLSKVGILDSFSLSTIFATTVIMYIINVLSVLFNTFRINNEKEVKYYPRLTFLK</sequence>
<dbReference type="GO" id="GO:0005829">
    <property type="term" value="C:cytosol"/>
    <property type="evidence" value="ECO:0007669"/>
    <property type="project" value="TreeGrafter"/>
</dbReference>
<dbReference type="EMBL" id="SUPL01000002">
    <property type="protein sequence ID" value="TJY37363.1"/>
    <property type="molecule type" value="Genomic_DNA"/>
</dbReference>
<dbReference type="SUPFAM" id="SSF47413">
    <property type="entry name" value="lambda repressor-like DNA-binding domains"/>
    <property type="match status" value="1"/>
</dbReference>
<evidence type="ECO:0000313" key="8">
    <source>
        <dbReference type="EMBL" id="TJY37363.1"/>
    </source>
</evidence>
<dbReference type="InterPro" id="IPR010982">
    <property type="entry name" value="Lambda_DNA-bd_dom_sf"/>
</dbReference>
<dbReference type="PROSITE" id="PS50943">
    <property type="entry name" value="HTH_CROC1"/>
    <property type="match status" value="1"/>
</dbReference>
<comment type="caution">
    <text evidence="8">The sequence shown here is derived from an EMBL/GenBank/DDBJ whole genome shotgun (WGS) entry which is preliminary data.</text>
</comment>
<dbReference type="Proteomes" id="UP000307657">
    <property type="component" value="Unassembled WGS sequence"/>
</dbReference>
<protein>
    <submittedName>
        <fullName evidence="8">Helix-turn-helix domain-containing protein</fullName>
    </submittedName>
</protein>
<keyword evidence="4" id="KW-0238">DNA-binding</keyword>
<dbReference type="Pfam" id="PF09685">
    <property type="entry name" value="MamF_MmsF"/>
    <property type="match status" value="1"/>
</dbReference>
<dbReference type="InterPro" id="IPR050807">
    <property type="entry name" value="TransReg_Diox_bact_type"/>
</dbReference>
<evidence type="ECO:0000256" key="3">
    <source>
        <dbReference type="ARBA" id="ARBA00022989"/>
    </source>
</evidence>
<reference evidence="8 9" key="1">
    <citation type="submission" date="2019-04" db="EMBL/GenBank/DDBJ databases">
        <title>Lacinutrix sp. nov., isolated from marine water.</title>
        <authorList>
            <person name="Kim W."/>
        </authorList>
    </citation>
    <scope>NUCLEOTIDE SEQUENCE [LARGE SCALE GENOMIC DNA]</scope>
    <source>
        <strain evidence="8 9">CAU 1491</strain>
    </source>
</reference>
<evidence type="ECO:0000256" key="6">
    <source>
        <dbReference type="SAM" id="Phobius"/>
    </source>
</evidence>
<accession>A0A4U0EZ88</accession>
<comment type="subcellular location">
    <subcellularLocation>
        <location evidence="1">Membrane</location>
        <topology evidence="1">Multi-pass membrane protein</topology>
    </subcellularLocation>
</comment>
<dbReference type="PANTHER" id="PTHR46797">
    <property type="entry name" value="HTH-TYPE TRANSCRIPTIONAL REGULATOR"/>
    <property type="match status" value="1"/>
</dbReference>
<dbReference type="InterPro" id="IPR001387">
    <property type="entry name" value="Cro/C1-type_HTH"/>
</dbReference>
<dbReference type="InterPro" id="IPR019109">
    <property type="entry name" value="MamF_MmsF"/>
</dbReference>
<dbReference type="PANTHER" id="PTHR46797:SF1">
    <property type="entry name" value="METHYLPHOSPHONATE SYNTHASE"/>
    <property type="match status" value="1"/>
</dbReference>
<keyword evidence="2 6" id="KW-0812">Transmembrane</keyword>